<evidence type="ECO:0000313" key="1">
    <source>
        <dbReference type="EMBL" id="GLT19389.1"/>
    </source>
</evidence>
<protein>
    <recommendedName>
        <fullName evidence="3">Cation transporter</fullName>
    </recommendedName>
</protein>
<dbReference type="EMBL" id="BSPW01000074">
    <property type="protein sequence ID" value="GLT19389.1"/>
    <property type="molecule type" value="Genomic_DNA"/>
</dbReference>
<reference evidence="2" key="1">
    <citation type="journal article" date="2019" name="Int. J. Syst. Evol. Microbiol.">
        <title>The Global Catalogue of Microorganisms (GCM) 10K type strain sequencing project: providing services to taxonomists for standard genome sequencing and annotation.</title>
        <authorList>
            <consortium name="The Broad Institute Genomics Platform"/>
            <consortium name="The Broad Institute Genome Sequencing Center for Infectious Disease"/>
            <person name="Wu L."/>
            <person name="Ma J."/>
        </authorList>
    </citation>
    <scope>NUCLEOTIDE SEQUENCE [LARGE SCALE GENOMIC DNA]</scope>
    <source>
        <strain evidence="2">NBRC 108723</strain>
    </source>
</reference>
<sequence length="81" mass="9313">MSEGKAMKRDMFGICVSKSMLSHNLSSTFTHVRAYEKSKHNDKIKVMCSYPQLSGQELLTTIRSSRNLLWRAEFICPSNKQ</sequence>
<evidence type="ECO:0008006" key="3">
    <source>
        <dbReference type="Google" id="ProtNLM"/>
    </source>
</evidence>
<dbReference type="Proteomes" id="UP001157138">
    <property type="component" value="Unassembled WGS sequence"/>
</dbReference>
<comment type="caution">
    <text evidence="1">The sequence shown here is derived from an EMBL/GenBank/DDBJ whole genome shotgun (WGS) entry which is preliminary data.</text>
</comment>
<name>A0ABQ6F2D6_9VIBR</name>
<accession>A0ABQ6F2D6</accession>
<evidence type="ECO:0000313" key="2">
    <source>
        <dbReference type="Proteomes" id="UP001157138"/>
    </source>
</evidence>
<organism evidence="1 2">
    <name type="scientific">Vibrio zhanjiangensis</name>
    <dbReference type="NCBI Taxonomy" id="1046128"/>
    <lineage>
        <taxon>Bacteria</taxon>
        <taxon>Pseudomonadati</taxon>
        <taxon>Pseudomonadota</taxon>
        <taxon>Gammaproteobacteria</taxon>
        <taxon>Vibrionales</taxon>
        <taxon>Vibrionaceae</taxon>
        <taxon>Vibrio</taxon>
    </lineage>
</organism>
<proteinExistence type="predicted"/>
<gene>
    <name evidence="1" type="ORF">GCM10007938_31710</name>
</gene>
<keyword evidence="2" id="KW-1185">Reference proteome</keyword>